<reference evidence="10 11" key="1">
    <citation type="submission" date="2022-09" db="EMBL/GenBank/DDBJ databases">
        <title>Complete genome sequence of Janibacter terrae strain COS04-44, PCL-degrading bacteria isolated from oil spilled coast.</title>
        <authorList>
            <person name="Park H."/>
            <person name="Kim J.Y."/>
            <person name="An S.H."/>
            <person name="Lee C.M."/>
            <person name="Weon H.-Y."/>
        </authorList>
    </citation>
    <scope>NUCLEOTIDE SEQUENCE [LARGE SCALE GENOMIC DNA]</scope>
    <source>
        <strain evidence="10 11">COS04-44</strain>
    </source>
</reference>
<feature type="domain" description="Major facilitator superfamily (MFS) profile" evidence="9">
    <location>
        <begin position="17"/>
        <end position="429"/>
    </location>
</feature>
<dbReference type="PANTHER" id="PTHR43045:SF2">
    <property type="entry name" value="INNER MEMBRANE METABOLITE TRANSPORT PROTEIN YHJE"/>
    <property type="match status" value="1"/>
</dbReference>
<proteinExistence type="predicted"/>
<dbReference type="Gene3D" id="1.20.1250.20">
    <property type="entry name" value="MFS general substrate transporter like domains"/>
    <property type="match status" value="1"/>
</dbReference>
<dbReference type="PROSITE" id="PS00217">
    <property type="entry name" value="SUGAR_TRANSPORT_2"/>
    <property type="match status" value="1"/>
</dbReference>
<keyword evidence="6 8" id="KW-0472">Membrane</keyword>
<feature type="transmembrane region" description="Helical" evidence="8">
    <location>
        <begin position="247"/>
        <end position="269"/>
    </location>
</feature>
<feature type="transmembrane region" description="Helical" evidence="8">
    <location>
        <begin position="114"/>
        <end position="134"/>
    </location>
</feature>
<dbReference type="InterPro" id="IPR036259">
    <property type="entry name" value="MFS_trans_sf"/>
</dbReference>
<feature type="transmembrane region" description="Helical" evidence="8">
    <location>
        <begin position="404"/>
        <end position="424"/>
    </location>
</feature>
<accession>A0ABZ2FH72</accession>
<evidence type="ECO:0000256" key="7">
    <source>
        <dbReference type="SAM" id="MobiDB-lite"/>
    </source>
</evidence>
<feature type="transmembrane region" description="Helical" evidence="8">
    <location>
        <begin position="338"/>
        <end position="362"/>
    </location>
</feature>
<name>A0ABZ2FH72_9MICO</name>
<keyword evidence="2" id="KW-0813">Transport</keyword>
<dbReference type="InterPro" id="IPR005829">
    <property type="entry name" value="Sugar_transporter_CS"/>
</dbReference>
<evidence type="ECO:0000256" key="4">
    <source>
        <dbReference type="ARBA" id="ARBA00022692"/>
    </source>
</evidence>
<sequence>MSATTAPTAEPKGLKRVVAAGFMGTTIEYFDFFIYGTAAALVFPKLFFPALGTAAGTAASFATFGVAFLARPVGGLVFGQMGDRVGRKATLITTMLLMGAATVLIGLLPSGNTIGLAAPILLIVLRFLQGLAVGGEWSSAALFVVEHAPPGKRGLYSLAQTLGTTFGLLLATLTFLVIGLSISEAAFASWGWRIPFLLSAILVAVGMWVRLGVTDTPVFKDAMAQAEHAKAAKAPVRELFANQRKEVFLASGSVLMWLSFFYMGAVYLTNYGTKVLGIPKNTMLTIQFIAIAGCILGQVIGARMSDKVGRRAILLAGNGAAVVWAFVLFPMVDTGKPVIIGIALTVTLFVVGLSNASTTVFLPETFRTAYRSTGTGVSFNIGSVVAGALPPILAAPILAGYGSIGLSIMLAVLAAVAVVSVVLMRETSKESLYDHDHREIEGGTESTDAAPAVTA</sequence>
<comment type="subcellular location">
    <subcellularLocation>
        <location evidence="1">Cell membrane</location>
        <topology evidence="1">Multi-pass membrane protein</topology>
    </subcellularLocation>
</comment>
<dbReference type="SUPFAM" id="SSF103473">
    <property type="entry name" value="MFS general substrate transporter"/>
    <property type="match status" value="1"/>
</dbReference>
<feature type="transmembrane region" description="Helical" evidence="8">
    <location>
        <begin position="374"/>
        <end position="398"/>
    </location>
</feature>
<evidence type="ECO:0000256" key="5">
    <source>
        <dbReference type="ARBA" id="ARBA00022989"/>
    </source>
</evidence>
<feature type="transmembrane region" description="Helical" evidence="8">
    <location>
        <begin position="46"/>
        <end position="69"/>
    </location>
</feature>
<evidence type="ECO:0000256" key="2">
    <source>
        <dbReference type="ARBA" id="ARBA00022448"/>
    </source>
</evidence>
<keyword evidence="4 8" id="KW-0812">Transmembrane</keyword>
<keyword evidence="5 8" id="KW-1133">Transmembrane helix</keyword>
<feature type="transmembrane region" description="Helical" evidence="8">
    <location>
        <begin position="281"/>
        <end position="300"/>
    </location>
</feature>
<evidence type="ECO:0000256" key="1">
    <source>
        <dbReference type="ARBA" id="ARBA00004651"/>
    </source>
</evidence>
<dbReference type="CDD" id="cd17369">
    <property type="entry name" value="MFS_ShiA_like"/>
    <property type="match status" value="1"/>
</dbReference>
<evidence type="ECO:0000313" key="11">
    <source>
        <dbReference type="Proteomes" id="UP001381003"/>
    </source>
</evidence>
<evidence type="ECO:0000256" key="8">
    <source>
        <dbReference type="SAM" id="Phobius"/>
    </source>
</evidence>
<organism evidence="10 11">
    <name type="scientific">Janibacter terrae</name>
    <dbReference type="NCBI Taxonomy" id="103817"/>
    <lineage>
        <taxon>Bacteria</taxon>
        <taxon>Bacillati</taxon>
        <taxon>Actinomycetota</taxon>
        <taxon>Actinomycetes</taxon>
        <taxon>Micrococcales</taxon>
        <taxon>Intrasporangiaceae</taxon>
        <taxon>Janibacter</taxon>
    </lineage>
</organism>
<dbReference type="EMBL" id="CP104874">
    <property type="protein sequence ID" value="WWF05843.1"/>
    <property type="molecule type" value="Genomic_DNA"/>
</dbReference>
<evidence type="ECO:0000313" key="10">
    <source>
        <dbReference type="EMBL" id="WWF05843.1"/>
    </source>
</evidence>
<dbReference type="PANTHER" id="PTHR43045">
    <property type="entry name" value="SHIKIMATE TRANSPORTER"/>
    <property type="match status" value="1"/>
</dbReference>
<dbReference type="PROSITE" id="PS00216">
    <property type="entry name" value="SUGAR_TRANSPORT_1"/>
    <property type="match status" value="1"/>
</dbReference>
<feature type="transmembrane region" description="Helical" evidence="8">
    <location>
        <begin position="155"/>
        <end position="182"/>
    </location>
</feature>
<gene>
    <name evidence="10" type="ORF">N5P18_02915</name>
</gene>
<keyword evidence="3" id="KW-1003">Cell membrane</keyword>
<feature type="transmembrane region" description="Helical" evidence="8">
    <location>
        <begin position="89"/>
        <end position="108"/>
    </location>
</feature>
<dbReference type="PROSITE" id="PS50850">
    <property type="entry name" value="MFS"/>
    <property type="match status" value="1"/>
</dbReference>
<feature type="transmembrane region" description="Helical" evidence="8">
    <location>
        <begin position="194"/>
        <end position="213"/>
    </location>
</feature>
<dbReference type="Proteomes" id="UP001381003">
    <property type="component" value="Chromosome"/>
</dbReference>
<dbReference type="RefSeq" id="WP_338538632.1">
    <property type="nucleotide sequence ID" value="NZ_CP104874.1"/>
</dbReference>
<evidence type="ECO:0000259" key="9">
    <source>
        <dbReference type="PROSITE" id="PS50850"/>
    </source>
</evidence>
<feature type="transmembrane region" description="Helical" evidence="8">
    <location>
        <begin position="312"/>
        <end position="332"/>
    </location>
</feature>
<evidence type="ECO:0000256" key="3">
    <source>
        <dbReference type="ARBA" id="ARBA00022475"/>
    </source>
</evidence>
<dbReference type="InterPro" id="IPR005828">
    <property type="entry name" value="MFS_sugar_transport-like"/>
</dbReference>
<dbReference type="InterPro" id="IPR020846">
    <property type="entry name" value="MFS_dom"/>
</dbReference>
<keyword evidence="11" id="KW-1185">Reference proteome</keyword>
<dbReference type="Pfam" id="PF00083">
    <property type="entry name" value="Sugar_tr"/>
    <property type="match status" value="1"/>
</dbReference>
<evidence type="ECO:0000256" key="6">
    <source>
        <dbReference type="ARBA" id="ARBA00023136"/>
    </source>
</evidence>
<protein>
    <submittedName>
        <fullName evidence="10">MHS family MFS transporter</fullName>
    </submittedName>
</protein>
<feature type="region of interest" description="Disordered" evidence="7">
    <location>
        <begin position="434"/>
        <end position="455"/>
    </location>
</feature>